<proteinExistence type="predicted"/>
<evidence type="ECO:0000313" key="1">
    <source>
        <dbReference type="EMBL" id="QFG73667.1"/>
    </source>
</evidence>
<name>A0A5J6VHE4_9VIRU</name>
<protein>
    <submittedName>
        <fullName evidence="1">Uncharacterized protein</fullName>
    </submittedName>
</protein>
<reference evidence="1" key="1">
    <citation type="journal article" date="2019" name="Philos. Trans. R. Soc. Lond., B, Biol. Sci.">
        <title>Targeted metagenomic recovery of four divergent viruses reveals shared and distinctive characteristics of giant viruses of marine eukaryotes.</title>
        <authorList>
            <person name="Needham D.M."/>
            <person name="Poirier C."/>
            <person name="Hehenberger E."/>
            <person name="Jimenez V."/>
            <person name="Swalwell J.E."/>
            <person name="Santoro A.E."/>
            <person name="Worden A.Z."/>
        </authorList>
    </citation>
    <scope>NUCLEOTIDE SEQUENCE</scope>
    <source>
        <strain evidence="1">OPacV-662</strain>
    </source>
</reference>
<sequence>MDRFIKQMFGAANVFTNDELDNINGQHPSNMRELEQEIALYLDVPINDEYVSMASKYLENLAAQNLWNSYEEKLRWMQQHIHCIQAQADAKQDNVDYIN</sequence>
<organism evidence="1">
    <name type="scientific">Megaviridae environmental sample</name>
    <dbReference type="NCBI Taxonomy" id="1737588"/>
    <lineage>
        <taxon>Viruses</taxon>
        <taxon>Varidnaviria</taxon>
        <taxon>Bamfordvirae</taxon>
        <taxon>Nucleocytoviricota</taxon>
        <taxon>Megaviricetes</taxon>
        <taxon>Imitervirales</taxon>
        <taxon>Mimiviridae</taxon>
        <taxon>environmental samples</taxon>
    </lineage>
</organism>
<dbReference type="EMBL" id="MN448266">
    <property type="protein sequence ID" value="QFG73667.1"/>
    <property type="molecule type" value="Genomic_DNA"/>
</dbReference>
<accession>A0A5J6VHE4</accession>